<keyword evidence="2" id="KW-1185">Reference proteome</keyword>
<accession>K3Y3Y7</accession>
<evidence type="ECO:0000313" key="1">
    <source>
        <dbReference type="EnsemblPlants" id="KQL09283"/>
    </source>
</evidence>
<dbReference type="HOGENOM" id="CLU_2594337_0_0_1"/>
<dbReference type="EnsemblPlants" id="KQL09283">
    <property type="protein sequence ID" value="KQL09283"/>
    <property type="gene ID" value="SETIT_008925mg"/>
</dbReference>
<proteinExistence type="predicted"/>
<sequence>MLSTISYLSFTDCSFVNSVTNLSTLIDKSLDLLEHWLIFHLFCSNRKYVIQHIRTPIRLRLNELHCIPSLLQFPNIKNIV</sequence>
<name>K3Y3Y7_SETIT</name>
<dbReference type="InParanoid" id="K3Y3Y7"/>
<dbReference type="Proteomes" id="UP000004995">
    <property type="component" value="Unassembled WGS sequence"/>
</dbReference>
<organism evidence="1 2">
    <name type="scientific">Setaria italica</name>
    <name type="common">Foxtail millet</name>
    <name type="synonym">Panicum italicum</name>
    <dbReference type="NCBI Taxonomy" id="4555"/>
    <lineage>
        <taxon>Eukaryota</taxon>
        <taxon>Viridiplantae</taxon>
        <taxon>Streptophyta</taxon>
        <taxon>Embryophyta</taxon>
        <taxon>Tracheophyta</taxon>
        <taxon>Spermatophyta</taxon>
        <taxon>Magnoliopsida</taxon>
        <taxon>Liliopsida</taxon>
        <taxon>Poales</taxon>
        <taxon>Poaceae</taxon>
        <taxon>PACMAD clade</taxon>
        <taxon>Panicoideae</taxon>
        <taxon>Panicodae</taxon>
        <taxon>Paniceae</taxon>
        <taxon>Cenchrinae</taxon>
        <taxon>Setaria</taxon>
    </lineage>
</organism>
<reference evidence="1" key="2">
    <citation type="submission" date="2018-08" db="UniProtKB">
        <authorList>
            <consortium name="EnsemblPlants"/>
        </authorList>
    </citation>
    <scope>IDENTIFICATION</scope>
    <source>
        <strain evidence="1">Yugu1</strain>
    </source>
</reference>
<evidence type="ECO:0000313" key="2">
    <source>
        <dbReference type="Proteomes" id="UP000004995"/>
    </source>
</evidence>
<dbReference type="Gramene" id="KQL09283">
    <property type="protein sequence ID" value="KQL09283"/>
    <property type="gene ID" value="SETIT_008925mg"/>
</dbReference>
<dbReference type="EMBL" id="AGNK02002195">
    <property type="status" value="NOT_ANNOTATED_CDS"/>
    <property type="molecule type" value="Genomic_DNA"/>
</dbReference>
<dbReference type="AlphaFoldDB" id="K3Y3Y7"/>
<reference evidence="2" key="1">
    <citation type="journal article" date="2012" name="Nat. Biotechnol.">
        <title>Reference genome sequence of the model plant Setaria.</title>
        <authorList>
            <person name="Bennetzen J.L."/>
            <person name="Schmutz J."/>
            <person name="Wang H."/>
            <person name="Percifield R."/>
            <person name="Hawkins J."/>
            <person name="Pontaroli A.C."/>
            <person name="Estep M."/>
            <person name="Feng L."/>
            <person name="Vaughn J.N."/>
            <person name="Grimwood J."/>
            <person name="Jenkins J."/>
            <person name="Barry K."/>
            <person name="Lindquist E."/>
            <person name="Hellsten U."/>
            <person name="Deshpande S."/>
            <person name="Wang X."/>
            <person name="Wu X."/>
            <person name="Mitros T."/>
            <person name="Triplett J."/>
            <person name="Yang X."/>
            <person name="Ye C.Y."/>
            <person name="Mauro-Herrera M."/>
            <person name="Wang L."/>
            <person name="Li P."/>
            <person name="Sharma M."/>
            <person name="Sharma R."/>
            <person name="Ronald P.C."/>
            <person name="Panaud O."/>
            <person name="Kellogg E.A."/>
            <person name="Brutnell T.P."/>
            <person name="Doust A.N."/>
            <person name="Tuskan G.A."/>
            <person name="Rokhsar D."/>
            <person name="Devos K.M."/>
        </authorList>
    </citation>
    <scope>NUCLEOTIDE SEQUENCE [LARGE SCALE GENOMIC DNA]</scope>
    <source>
        <strain evidence="2">cv. Yugu1</strain>
    </source>
</reference>
<protein>
    <submittedName>
        <fullName evidence="1">Uncharacterized protein</fullName>
    </submittedName>
</protein>